<organism evidence="2 3">
    <name type="scientific">Ruania alba</name>
    <dbReference type="NCBI Taxonomy" id="648782"/>
    <lineage>
        <taxon>Bacteria</taxon>
        <taxon>Bacillati</taxon>
        <taxon>Actinomycetota</taxon>
        <taxon>Actinomycetes</taxon>
        <taxon>Micrococcales</taxon>
        <taxon>Ruaniaceae</taxon>
        <taxon>Ruania</taxon>
    </lineage>
</organism>
<dbReference type="GO" id="GO:0016301">
    <property type="term" value="F:kinase activity"/>
    <property type="evidence" value="ECO:0007669"/>
    <property type="project" value="UniProtKB-KW"/>
</dbReference>
<dbReference type="AlphaFoldDB" id="A0A1H5N3P4"/>
<accession>A0A1H5N3P4</accession>
<dbReference type="InterPro" id="IPR002575">
    <property type="entry name" value="Aminoglycoside_PTrfase"/>
</dbReference>
<keyword evidence="2" id="KW-0418">Kinase</keyword>
<dbReference type="EMBL" id="FNTX01000002">
    <property type="protein sequence ID" value="SEE95501.1"/>
    <property type="molecule type" value="Genomic_DNA"/>
</dbReference>
<evidence type="ECO:0000313" key="2">
    <source>
        <dbReference type="EMBL" id="SEE95501.1"/>
    </source>
</evidence>
<dbReference type="Proteomes" id="UP000199220">
    <property type="component" value="Unassembled WGS sequence"/>
</dbReference>
<dbReference type="Gene3D" id="3.90.1200.10">
    <property type="match status" value="1"/>
</dbReference>
<dbReference type="STRING" id="648782.SAMN04488554_3851"/>
<keyword evidence="2" id="KW-0808">Transferase</keyword>
<proteinExistence type="predicted"/>
<keyword evidence="3" id="KW-1185">Reference proteome</keyword>
<evidence type="ECO:0000259" key="1">
    <source>
        <dbReference type="Pfam" id="PF01636"/>
    </source>
</evidence>
<name>A0A1H5N3P4_9MICO</name>
<dbReference type="InterPro" id="IPR011009">
    <property type="entry name" value="Kinase-like_dom_sf"/>
</dbReference>
<dbReference type="Pfam" id="PF01636">
    <property type="entry name" value="APH"/>
    <property type="match status" value="1"/>
</dbReference>
<reference evidence="3" key="1">
    <citation type="submission" date="2016-10" db="EMBL/GenBank/DDBJ databases">
        <authorList>
            <person name="Varghese N."/>
            <person name="Submissions S."/>
        </authorList>
    </citation>
    <scope>NUCLEOTIDE SEQUENCE [LARGE SCALE GENOMIC DNA]</scope>
    <source>
        <strain evidence="3">DSM 21368</strain>
    </source>
</reference>
<evidence type="ECO:0000313" key="3">
    <source>
        <dbReference type="Proteomes" id="UP000199220"/>
    </source>
</evidence>
<protein>
    <submittedName>
        <fullName evidence="2">Ser/Thr protein kinase RdoA involved in Cpx stress response, MazF antagonist</fullName>
    </submittedName>
</protein>
<feature type="domain" description="Aminoglycoside phosphotransferase" evidence="1">
    <location>
        <begin position="127"/>
        <end position="299"/>
    </location>
</feature>
<sequence>MNEALVSTELLLPRLDRDLRSRGLTLVRAMPRDTGHALLEVRDQAGVSMAGQLFADPARARRVAAGTAPGSGLVSTVGELAVVQRDGADRRIGAAGPAAEPGARLVAHRPERRAVIEQRRGSATVYVKVVRPGRLDAVPWVSEHLHRAGVRVPQVLAHDSTSLTMAALPGATLHAVLGTPQTSTTAAYRAGRAVGRAIRRLHDVPVPGSGPVRHDHAAEVEVTRRWIGLARAYGVLPSVPTQLGASAGSLTEASEPVLLHRDLHDKQVVIDGSDVGLLDLDLLAVGDPALDVANLLVHLELRVGQGHTSAALARSCGTGLLRGYRISEAVHRRLPVYAQLTRLRLLAVYAFRPAGRKAARQVLTEPWRW</sequence>
<gene>
    <name evidence="2" type="ORF">SAMN04488554_3851</name>
</gene>
<dbReference type="SUPFAM" id="SSF56112">
    <property type="entry name" value="Protein kinase-like (PK-like)"/>
    <property type="match status" value="1"/>
</dbReference>